<dbReference type="InterPro" id="IPR029062">
    <property type="entry name" value="Class_I_gatase-like"/>
</dbReference>
<dbReference type="AlphaFoldDB" id="A0A815TMW7"/>
<dbReference type="PROSITE" id="PS51273">
    <property type="entry name" value="GATASE_TYPE_1"/>
    <property type="match status" value="1"/>
</dbReference>
<gene>
    <name evidence="3" type="ORF">JBS370_LOCUS32917</name>
    <name evidence="2" type="ORF">ZHD862_LOCUS37639</name>
</gene>
<accession>A0A815TMW7</accession>
<dbReference type="Pfam" id="PF00988">
    <property type="entry name" value="CPSase_sm_chain"/>
    <property type="match status" value="1"/>
</dbReference>
<reference evidence="2" key="1">
    <citation type="submission" date="2021-02" db="EMBL/GenBank/DDBJ databases">
        <authorList>
            <person name="Nowell W R."/>
        </authorList>
    </citation>
    <scope>NUCLEOTIDE SEQUENCE</scope>
</reference>
<comment type="caution">
    <text evidence="2">The sequence shown here is derived from an EMBL/GenBank/DDBJ whole genome shotgun (WGS) entry which is preliminary data.</text>
</comment>
<dbReference type="InterPro" id="IPR036480">
    <property type="entry name" value="CarbP_synth_ssu_N_sf"/>
</dbReference>
<evidence type="ECO:0000259" key="1">
    <source>
        <dbReference type="SMART" id="SM01097"/>
    </source>
</evidence>
<dbReference type="EMBL" id="CAJOBD010009070">
    <property type="protein sequence ID" value="CAF4127527.1"/>
    <property type="molecule type" value="Genomic_DNA"/>
</dbReference>
<dbReference type="EMBL" id="CAJNOT010007356">
    <property type="protein sequence ID" value="CAF1505159.1"/>
    <property type="molecule type" value="Genomic_DNA"/>
</dbReference>
<dbReference type="Proteomes" id="UP000663864">
    <property type="component" value="Unassembled WGS sequence"/>
</dbReference>
<dbReference type="SUPFAM" id="SSF52021">
    <property type="entry name" value="Carbamoyl phosphate synthetase, small subunit N-terminal domain"/>
    <property type="match status" value="1"/>
</dbReference>
<dbReference type="SMART" id="SM01097">
    <property type="entry name" value="CPSase_sm_chain"/>
    <property type="match status" value="1"/>
</dbReference>
<name>A0A815TMW7_9BILA</name>
<sequence>MQRGTLILEDDCKFDGFVFGASTNVTGEVGIPDEKAIDDFGIQRWVESNKIYASGLIVSTCTEQYSHWNAVESLSSWLNKHNVPGIDTCMLTKKLREHGTMIGKNYSVKQDEFDGLFLSSGPGNPQTQCRDTIATIKSWIDSETIKPVFGISLGHQLMALAAGMKITKLKYENRGYNQACLLEGTQRCFITSQNHGFAVEKVRFLPSG</sequence>
<evidence type="ECO:0000313" key="2">
    <source>
        <dbReference type="EMBL" id="CAF1505159.1"/>
    </source>
</evidence>
<evidence type="ECO:0000313" key="3">
    <source>
        <dbReference type="EMBL" id="CAF4127527.1"/>
    </source>
</evidence>
<dbReference type="SUPFAM" id="SSF52317">
    <property type="entry name" value="Class I glutamine amidotransferase-like"/>
    <property type="match status" value="1"/>
</dbReference>
<dbReference type="Gene3D" id="3.40.50.880">
    <property type="match status" value="1"/>
</dbReference>
<dbReference type="Proteomes" id="UP000663836">
    <property type="component" value="Unassembled WGS sequence"/>
</dbReference>
<dbReference type="PRINTS" id="PR00096">
    <property type="entry name" value="GATASE"/>
</dbReference>
<dbReference type="PRINTS" id="PR00099">
    <property type="entry name" value="CPSGATASE"/>
</dbReference>
<dbReference type="Pfam" id="PF00117">
    <property type="entry name" value="GATase"/>
    <property type="match status" value="1"/>
</dbReference>
<evidence type="ECO:0000313" key="4">
    <source>
        <dbReference type="Proteomes" id="UP000663864"/>
    </source>
</evidence>
<proteinExistence type="predicted"/>
<feature type="domain" description="Carbamoyl-phosphate synthase small subunit N-terminal" evidence="1">
    <location>
        <begin position="2"/>
        <end position="106"/>
    </location>
</feature>
<dbReference type="InterPro" id="IPR017926">
    <property type="entry name" value="GATASE"/>
</dbReference>
<dbReference type="InterPro" id="IPR002474">
    <property type="entry name" value="CarbamoylP_synth_ssu_N"/>
</dbReference>
<protein>
    <recommendedName>
        <fullName evidence="1">Carbamoyl-phosphate synthase small subunit N-terminal domain-containing protein</fullName>
    </recommendedName>
</protein>
<organism evidence="2 4">
    <name type="scientific">Rotaria sordida</name>
    <dbReference type="NCBI Taxonomy" id="392033"/>
    <lineage>
        <taxon>Eukaryota</taxon>
        <taxon>Metazoa</taxon>
        <taxon>Spiralia</taxon>
        <taxon>Gnathifera</taxon>
        <taxon>Rotifera</taxon>
        <taxon>Eurotatoria</taxon>
        <taxon>Bdelloidea</taxon>
        <taxon>Philodinida</taxon>
        <taxon>Philodinidae</taxon>
        <taxon>Rotaria</taxon>
    </lineage>
</organism>